<evidence type="ECO:0000313" key="7">
    <source>
        <dbReference type="Proteomes" id="UP000474967"/>
    </source>
</evidence>
<evidence type="ECO:0000256" key="2">
    <source>
        <dbReference type="ARBA" id="ARBA00012916"/>
    </source>
</evidence>
<feature type="domain" description="SIS" evidence="5">
    <location>
        <begin position="82"/>
        <end position="223"/>
    </location>
</feature>
<dbReference type="SUPFAM" id="SSF53697">
    <property type="entry name" value="SIS domain"/>
    <property type="match status" value="1"/>
</dbReference>
<dbReference type="GO" id="GO:0097367">
    <property type="term" value="F:carbohydrate derivative binding"/>
    <property type="evidence" value="ECO:0007669"/>
    <property type="project" value="InterPro"/>
</dbReference>
<evidence type="ECO:0000256" key="3">
    <source>
        <dbReference type="ARBA" id="ARBA00016090"/>
    </source>
</evidence>
<reference evidence="6 7" key="1">
    <citation type="journal article" date="2014" name="J. Microbiol.">
        <title>Diaminobutyricibacter tongyongensis gen. nov., sp. nov. and Homoserinibacter gongjuensis gen. nov., sp. nov. belong to the family Microbacteriaceae.</title>
        <authorList>
            <person name="Kim S.J."/>
            <person name="Ahn J.H."/>
            <person name="Weon H.Y."/>
            <person name="Hamada M."/>
            <person name="Suzuki K."/>
            <person name="Kwon S.W."/>
        </authorList>
    </citation>
    <scope>NUCLEOTIDE SEQUENCE [LARGE SCALE GENOMIC DNA]</scope>
    <source>
        <strain evidence="6 7">NBRC 108724</strain>
    </source>
</reference>
<dbReference type="Gene3D" id="3.40.50.10490">
    <property type="entry name" value="Glucose-6-phosphate isomerase like protein, domain 1"/>
    <property type="match status" value="2"/>
</dbReference>
<proteinExistence type="predicted"/>
<keyword evidence="7" id="KW-1185">Reference proteome</keyword>
<dbReference type="EC" id="2.6.1.16" evidence="2"/>
<dbReference type="GO" id="GO:0006047">
    <property type="term" value="P:UDP-N-acetylglucosamine metabolic process"/>
    <property type="evidence" value="ECO:0007669"/>
    <property type="project" value="TreeGrafter"/>
</dbReference>
<dbReference type="PANTHER" id="PTHR10937:SF0">
    <property type="entry name" value="GLUTAMINE--FRUCTOSE-6-PHOSPHATE TRANSAMINASE (ISOMERIZING)"/>
    <property type="match status" value="1"/>
</dbReference>
<protein>
    <recommendedName>
        <fullName evidence="3">Glutamine--fructose-6-phosphate aminotransferase [isomerizing]</fullName>
        <ecNumber evidence="2">2.6.1.16</ecNumber>
    </recommendedName>
</protein>
<dbReference type="InterPro" id="IPR046348">
    <property type="entry name" value="SIS_dom_sf"/>
</dbReference>
<dbReference type="AlphaFoldDB" id="A0A6L9Y1X5"/>
<dbReference type="GO" id="GO:0004360">
    <property type="term" value="F:glutamine-fructose-6-phosphate transaminase (isomerizing) activity"/>
    <property type="evidence" value="ECO:0007669"/>
    <property type="project" value="UniProtKB-EC"/>
</dbReference>
<evidence type="ECO:0000256" key="4">
    <source>
        <dbReference type="ARBA" id="ARBA00022737"/>
    </source>
</evidence>
<dbReference type="RefSeq" id="WP_163290751.1">
    <property type="nucleotide sequence ID" value="NZ_JAAGWY010000004.1"/>
</dbReference>
<comment type="catalytic activity">
    <reaction evidence="1">
        <text>D-fructose 6-phosphate + L-glutamine = D-glucosamine 6-phosphate + L-glutamate</text>
        <dbReference type="Rhea" id="RHEA:13237"/>
        <dbReference type="ChEBI" id="CHEBI:29985"/>
        <dbReference type="ChEBI" id="CHEBI:58359"/>
        <dbReference type="ChEBI" id="CHEBI:58725"/>
        <dbReference type="ChEBI" id="CHEBI:61527"/>
        <dbReference type="EC" id="2.6.1.16"/>
    </reaction>
</comment>
<sequence>MSVSTLLDSPLLAVDSPLDDRQKEVVERVSKAERAGILALPTDDALDPKRRARVEATRGEMFGQPHAIRATWQRNEEELTRIADRIAGATFDRVFLVGAGDSLAVMIATRRALELMLGVPCEPVQSLEFAYYQQHLVTERSLVIALSSSGETTRTVEAVLVAQHAKALTIALTNTVGSSLDQESENTLLIQATRVGWPTQSSTAAMALLLRLATDVGVIRDVAGATELSREVSTLPALLEQVLADNDAPIAEIARTEAHRTMFLFSAGGPNWAAAIVGAAKVKETTPDHAVEIQVEEFHHYNSQKPGEPMFIFAPSGPSVPRAVDTGRDSRRFGGQLYVFTTVGETAFDEHANRVLELPVVSETLSPILYVVPAQMVGYHLGMAKFHAAEAALDA</sequence>
<comment type="caution">
    <text evidence="6">The sequence shown here is derived from an EMBL/GenBank/DDBJ whole genome shotgun (WGS) entry which is preliminary data.</text>
</comment>
<dbReference type="InterPro" id="IPR001347">
    <property type="entry name" value="SIS_dom"/>
</dbReference>
<evidence type="ECO:0000313" key="6">
    <source>
        <dbReference type="EMBL" id="NEN07274.1"/>
    </source>
</evidence>
<dbReference type="Pfam" id="PF01380">
    <property type="entry name" value="SIS"/>
    <property type="match status" value="1"/>
</dbReference>
<evidence type="ECO:0000259" key="5">
    <source>
        <dbReference type="PROSITE" id="PS51464"/>
    </source>
</evidence>
<gene>
    <name evidence="6" type="ORF">G3T36_15535</name>
</gene>
<dbReference type="CDD" id="cd05008">
    <property type="entry name" value="SIS_GlmS_GlmD_1"/>
    <property type="match status" value="1"/>
</dbReference>
<name>A0A6L9Y1X5_9MICO</name>
<dbReference type="Proteomes" id="UP000474967">
    <property type="component" value="Unassembled WGS sequence"/>
</dbReference>
<dbReference type="InterPro" id="IPR035466">
    <property type="entry name" value="GlmS/AgaS_SIS"/>
</dbReference>
<accession>A0A6L9Y1X5</accession>
<dbReference type="EMBL" id="JAAGWY010000004">
    <property type="protein sequence ID" value="NEN07274.1"/>
    <property type="molecule type" value="Genomic_DNA"/>
</dbReference>
<organism evidence="6 7">
    <name type="scientific">Leifsonia tongyongensis</name>
    <dbReference type="NCBI Taxonomy" id="1268043"/>
    <lineage>
        <taxon>Bacteria</taxon>
        <taxon>Bacillati</taxon>
        <taxon>Actinomycetota</taxon>
        <taxon>Actinomycetes</taxon>
        <taxon>Micrococcales</taxon>
        <taxon>Microbacteriaceae</taxon>
        <taxon>Leifsonia</taxon>
    </lineage>
</organism>
<evidence type="ECO:0000256" key="1">
    <source>
        <dbReference type="ARBA" id="ARBA00001031"/>
    </source>
</evidence>
<dbReference type="PANTHER" id="PTHR10937">
    <property type="entry name" value="GLUCOSAMINE--FRUCTOSE-6-PHOSPHATE AMINOTRANSFERASE, ISOMERIZING"/>
    <property type="match status" value="1"/>
</dbReference>
<dbReference type="GO" id="GO:0006487">
    <property type="term" value="P:protein N-linked glycosylation"/>
    <property type="evidence" value="ECO:0007669"/>
    <property type="project" value="TreeGrafter"/>
</dbReference>
<keyword evidence="4" id="KW-0677">Repeat</keyword>
<dbReference type="PROSITE" id="PS51464">
    <property type="entry name" value="SIS"/>
    <property type="match status" value="1"/>
</dbReference>
<dbReference type="GO" id="GO:0006002">
    <property type="term" value="P:fructose 6-phosphate metabolic process"/>
    <property type="evidence" value="ECO:0007669"/>
    <property type="project" value="TreeGrafter"/>
</dbReference>